<dbReference type="CDD" id="cd07951">
    <property type="entry name" value="ED_3B_N_AMMECR1"/>
    <property type="match status" value="1"/>
</dbReference>
<evidence type="ECO:0000259" key="1">
    <source>
        <dbReference type="PROSITE" id="PS51112"/>
    </source>
</evidence>
<reference evidence="2 3" key="1">
    <citation type="journal article" date="2016" name="Appl. Environ. Microbiol.">
        <title>Function and Phylogeny of Bacterial Butyryl Coenzyme A:Acetate Transferases and Their Diversity in the Proximal Colon of Swine.</title>
        <authorList>
            <person name="Trachsel J."/>
            <person name="Bayles D.O."/>
            <person name="Looft T."/>
            <person name="Levine U.Y."/>
            <person name="Allen H.K."/>
        </authorList>
    </citation>
    <scope>NUCLEOTIDE SEQUENCE [LARGE SCALE GENOMIC DNA]</scope>
    <source>
        <strain evidence="2 3">68-3-10</strain>
    </source>
</reference>
<proteinExistence type="predicted"/>
<dbReference type="InterPro" id="IPR002733">
    <property type="entry name" value="AMMECR1_domain"/>
</dbReference>
<dbReference type="OrthoDB" id="159752at2"/>
<dbReference type="InterPro" id="IPR023473">
    <property type="entry name" value="AMMECR1"/>
</dbReference>
<dbReference type="Gene3D" id="3.30.700.20">
    <property type="entry name" value="Hypothetical protein ph0010, domain 1"/>
    <property type="match status" value="1"/>
</dbReference>
<sequence length="467" mass="52033">MSILAGYMVPHPPMILPEIGRGEEKTIQKTIDSYRAVAAEIAELEPETIIVTTPHSVMYSDYFHISPGKGAYGDMSRFGARGISMNVAYDRELIREICDLAEKSGLRAGTLGERNKELDHAVLIPLRFVEKAYRDCGKRPDYKVIRIGLSGQSLLDHYALGILIQQAVSALARKTVFIASGDLSHYLKEDGPYGFHREGPVYDARIMKTMETGNFDELLEYEPALLSGAGECGHRSFTIMAGAFDMTGVETRVYSYEGVTGVGYGVCSVHPTGYDAGRGFGERYVEEYDRRLAERKEQEDEYVRLARLSLETFVREQRIIGLPDGLPEEMTQRRAGAFVSLHIDGNLRGCIGTVGPTQENVAEEIIHNAVSAASRDPRFSPVTEAELPFLEYSVDVLGETEKIRSPEELDVKRYGVIVTCGGRQGLLLPNLDGVRDVEQQISIARQKAGIRPDEEIELERFEVVRHY</sequence>
<dbReference type="STRING" id="1261640.BHK98_12140"/>
<dbReference type="InterPro" id="IPR027485">
    <property type="entry name" value="AMMECR1_N"/>
</dbReference>
<accession>A0A1Q9JKR8</accession>
<dbReference type="AlphaFoldDB" id="A0A1Q9JKR8"/>
<name>A0A1Q9JKR8_9FIRM</name>
<dbReference type="Pfam" id="PF01871">
    <property type="entry name" value="AMMECR1"/>
    <property type="match status" value="1"/>
</dbReference>
<organism evidence="2 3">
    <name type="scientific">Hornefia porci</name>
    <dbReference type="NCBI Taxonomy" id="2652292"/>
    <lineage>
        <taxon>Bacteria</taxon>
        <taxon>Bacillati</taxon>
        <taxon>Bacillota</taxon>
        <taxon>Clostridia</taxon>
        <taxon>Peptostreptococcales</taxon>
        <taxon>Anaerovoracaceae</taxon>
        <taxon>Hornefia</taxon>
    </lineage>
</organism>
<keyword evidence="3" id="KW-1185">Reference proteome</keyword>
<evidence type="ECO:0000313" key="2">
    <source>
        <dbReference type="EMBL" id="OLR56747.1"/>
    </source>
</evidence>
<dbReference type="PANTHER" id="PTHR13016:SF0">
    <property type="entry name" value="AMME SYNDROME CANDIDATE GENE 1 PROTEIN"/>
    <property type="match status" value="1"/>
</dbReference>
<dbReference type="Pfam" id="PF02900">
    <property type="entry name" value="LigB"/>
    <property type="match status" value="1"/>
</dbReference>
<dbReference type="PANTHER" id="PTHR13016">
    <property type="entry name" value="AMMECR1 HOMOLOG"/>
    <property type="match status" value="1"/>
</dbReference>
<dbReference type="InterPro" id="IPR027623">
    <property type="entry name" value="AmmeMemoSam_A"/>
</dbReference>
<protein>
    <submittedName>
        <fullName evidence="2">AmmeMemoRadiSam system protein A</fullName>
    </submittedName>
</protein>
<evidence type="ECO:0000313" key="3">
    <source>
        <dbReference type="Proteomes" id="UP000187404"/>
    </source>
</evidence>
<dbReference type="SUPFAM" id="SSF143447">
    <property type="entry name" value="AMMECR1-like"/>
    <property type="match status" value="1"/>
</dbReference>
<dbReference type="InterPro" id="IPR036071">
    <property type="entry name" value="AMMECR1_dom_sf"/>
</dbReference>
<dbReference type="Proteomes" id="UP000187404">
    <property type="component" value="Unassembled WGS sequence"/>
</dbReference>
<dbReference type="InterPro" id="IPR004183">
    <property type="entry name" value="Xdiol_dOase_suB"/>
</dbReference>
<dbReference type="Gene3D" id="3.40.830.10">
    <property type="entry name" value="LigB-like"/>
    <property type="match status" value="1"/>
</dbReference>
<dbReference type="GO" id="GO:0008198">
    <property type="term" value="F:ferrous iron binding"/>
    <property type="evidence" value="ECO:0007669"/>
    <property type="project" value="InterPro"/>
</dbReference>
<dbReference type="RefSeq" id="WP_075714620.1">
    <property type="nucleotide sequence ID" value="NZ_MJIE01000001.1"/>
</dbReference>
<comment type="caution">
    <text evidence="2">The sequence shown here is derived from an EMBL/GenBank/DDBJ whole genome shotgun (WGS) entry which is preliminary data.</text>
</comment>
<dbReference type="NCBIfam" id="TIGR04335">
    <property type="entry name" value="AmmeMemoSam_A"/>
    <property type="match status" value="1"/>
</dbReference>
<dbReference type="PROSITE" id="PS51112">
    <property type="entry name" value="AMMECR1"/>
    <property type="match status" value="1"/>
</dbReference>
<feature type="domain" description="AMMECR1" evidence="1">
    <location>
        <begin position="297"/>
        <end position="467"/>
    </location>
</feature>
<dbReference type="SUPFAM" id="SSF53213">
    <property type="entry name" value="LigB-like"/>
    <property type="match status" value="1"/>
</dbReference>
<dbReference type="EMBL" id="MJIE01000001">
    <property type="protein sequence ID" value="OLR56747.1"/>
    <property type="molecule type" value="Genomic_DNA"/>
</dbReference>
<dbReference type="GO" id="GO:0016702">
    <property type="term" value="F:oxidoreductase activity, acting on single donors with incorporation of molecular oxygen, incorporation of two atoms of oxygen"/>
    <property type="evidence" value="ECO:0007669"/>
    <property type="project" value="UniProtKB-ARBA"/>
</dbReference>
<gene>
    <name evidence="2" type="ORF">BHK98_12140</name>
</gene>